<comment type="caution">
    <text evidence="2">The sequence shown here is derived from an EMBL/GenBank/DDBJ whole genome shotgun (WGS) entry which is preliminary data.</text>
</comment>
<evidence type="ECO:0000313" key="2">
    <source>
        <dbReference type="EMBL" id="KAK9009169.1"/>
    </source>
</evidence>
<organism evidence="2 3">
    <name type="scientific">Hibiscus sabdariffa</name>
    <name type="common">roselle</name>
    <dbReference type="NCBI Taxonomy" id="183260"/>
    <lineage>
        <taxon>Eukaryota</taxon>
        <taxon>Viridiplantae</taxon>
        <taxon>Streptophyta</taxon>
        <taxon>Embryophyta</taxon>
        <taxon>Tracheophyta</taxon>
        <taxon>Spermatophyta</taxon>
        <taxon>Magnoliopsida</taxon>
        <taxon>eudicotyledons</taxon>
        <taxon>Gunneridae</taxon>
        <taxon>Pentapetalae</taxon>
        <taxon>rosids</taxon>
        <taxon>malvids</taxon>
        <taxon>Malvales</taxon>
        <taxon>Malvaceae</taxon>
        <taxon>Malvoideae</taxon>
        <taxon>Hibiscus</taxon>
    </lineage>
</organism>
<evidence type="ECO:0000256" key="1">
    <source>
        <dbReference type="SAM" id="MobiDB-lite"/>
    </source>
</evidence>
<dbReference type="EMBL" id="JBBPBN010000024">
    <property type="protein sequence ID" value="KAK9009169.1"/>
    <property type="molecule type" value="Genomic_DNA"/>
</dbReference>
<dbReference type="Proteomes" id="UP001396334">
    <property type="component" value="Unassembled WGS sequence"/>
</dbReference>
<name>A0ABR2R8J4_9ROSI</name>
<evidence type="ECO:0000313" key="3">
    <source>
        <dbReference type="Proteomes" id="UP001396334"/>
    </source>
</evidence>
<proteinExistence type="predicted"/>
<reference evidence="2 3" key="1">
    <citation type="journal article" date="2024" name="G3 (Bethesda)">
        <title>Genome assembly of Hibiscus sabdariffa L. provides insights into metabolisms of medicinal natural products.</title>
        <authorList>
            <person name="Kim T."/>
        </authorList>
    </citation>
    <scope>NUCLEOTIDE SEQUENCE [LARGE SCALE GENOMIC DNA]</scope>
    <source>
        <strain evidence="2">TK-2024</strain>
        <tissue evidence="2">Old leaves</tissue>
    </source>
</reference>
<accession>A0ABR2R8J4</accession>
<keyword evidence="3" id="KW-1185">Reference proteome</keyword>
<feature type="compositionally biased region" description="Low complexity" evidence="1">
    <location>
        <begin position="134"/>
        <end position="144"/>
    </location>
</feature>
<feature type="region of interest" description="Disordered" evidence="1">
    <location>
        <begin position="1"/>
        <end position="154"/>
    </location>
</feature>
<protein>
    <submittedName>
        <fullName evidence="2">Uncharacterized protein</fullName>
    </submittedName>
</protein>
<feature type="compositionally biased region" description="Polar residues" evidence="1">
    <location>
        <begin position="145"/>
        <end position="154"/>
    </location>
</feature>
<gene>
    <name evidence="2" type="ORF">V6N11_035714</name>
</gene>
<sequence length="154" mass="17056">MGQGQNGRGNAPCQGRKRGWSEPPKHSHKGNRKQERISASGQRKFAKERNKGGAHYRSTTMQPIRLKPQPRQKEHGCETTIWHRNGTDNGGRHPQSRPTKQPPALGSLSNQGVHGSETKSGHPVHPRSARGPRTSTMQTTRGTTLVISNKGHQW</sequence>